<dbReference type="SMART" id="SM00955">
    <property type="entry name" value="RNB"/>
    <property type="match status" value="1"/>
</dbReference>
<evidence type="ECO:0000256" key="4">
    <source>
        <dbReference type="ARBA" id="ARBA00022806"/>
    </source>
</evidence>
<keyword evidence="3" id="KW-0378">Hydrolase</keyword>
<dbReference type="Pfam" id="PF00773">
    <property type="entry name" value="RNB"/>
    <property type="match status" value="1"/>
</dbReference>
<evidence type="ECO:0000313" key="8">
    <source>
        <dbReference type="EMBL" id="VDI54193.1"/>
    </source>
</evidence>
<dbReference type="GO" id="GO:0003723">
    <property type="term" value="F:RNA binding"/>
    <property type="evidence" value="ECO:0007669"/>
    <property type="project" value="InterPro"/>
</dbReference>
<dbReference type="InterPro" id="IPR050534">
    <property type="entry name" value="Coronavir_polyprotein_1ab"/>
</dbReference>
<dbReference type="InterPro" id="IPR047187">
    <property type="entry name" value="SF1_C_Upf1"/>
</dbReference>
<feature type="compositionally biased region" description="Basic residues" evidence="6">
    <location>
        <begin position="1796"/>
        <end position="1806"/>
    </location>
</feature>
<evidence type="ECO:0000256" key="1">
    <source>
        <dbReference type="ARBA" id="ARBA00007913"/>
    </source>
</evidence>
<dbReference type="GO" id="GO:0004540">
    <property type="term" value="F:RNA nuclease activity"/>
    <property type="evidence" value="ECO:0007669"/>
    <property type="project" value="InterPro"/>
</dbReference>
<dbReference type="Pfam" id="PF25049">
    <property type="entry name" value="OB_HELZ2"/>
    <property type="match status" value="1"/>
</dbReference>
<dbReference type="InterPro" id="IPR041677">
    <property type="entry name" value="DNA2/NAM7_AAA_11"/>
</dbReference>
<keyword evidence="9" id="KW-1185">Reference proteome</keyword>
<keyword evidence="4" id="KW-0347">Helicase</keyword>
<dbReference type="GO" id="GO:0005524">
    <property type="term" value="F:ATP binding"/>
    <property type="evidence" value="ECO:0007669"/>
    <property type="project" value="UniProtKB-KW"/>
</dbReference>
<feature type="region of interest" description="Disordered" evidence="6">
    <location>
        <begin position="66"/>
        <end position="95"/>
    </location>
</feature>
<dbReference type="EMBL" id="UYJE01007376">
    <property type="protein sequence ID" value="VDI54193.1"/>
    <property type="molecule type" value="Genomic_DNA"/>
</dbReference>
<dbReference type="GO" id="GO:0043139">
    <property type="term" value="F:5'-3' DNA helicase activity"/>
    <property type="evidence" value="ECO:0007669"/>
    <property type="project" value="TreeGrafter"/>
</dbReference>
<reference evidence="8" key="1">
    <citation type="submission" date="2018-11" db="EMBL/GenBank/DDBJ databases">
        <authorList>
            <person name="Alioto T."/>
            <person name="Alioto T."/>
        </authorList>
    </citation>
    <scope>NUCLEOTIDE SEQUENCE</scope>
</reference>
<accession>A0A8B6FX07</accession>
<dbReference type="InterPro" id="IPR012340">
    <property type="entry name" value="NA-bd_OB-fold"/>
</dbReference>
<dbReference type="OrthoDB" id="6287246at2759"/>
<dbReference type="CDD" id="cd18808">
    <property type="entry name" value="SF1_C_Upf1"/>
    <property type="match status" value="1"/>
</dbReference>
<dbReference type="PANTHER" id="PTHR43788">
    <property type="entry name" value="DNA2/NAM7 HELICASE FAMILY MEMBER"/>
    <property type="match status" value="1"/>
</dbReference>
<feature type="compositionally biased region" description="Basic and acidic residues" evidence="6">
    <location>
        <begin position="1807"/>
        <end position="1832"/>
    </location>
</feature>
<keyword evidence="2" id="KW-0547">Nucleotide-binding</keyword>
<dbReference type="SUPFAM" id="SSF52540">
    <property type="entry name" value="P-loop containing nucleoside triphosphate hydrolases"/>
    <property type="match status" value="1"/>
</dbReference>
<feature type="compositionally biased region" description="Low complexity" evidence="6">
    <location>
        <begin position="16"/>
        <end position="27"/>
    </location>
</feature>
<comment type="similarity">
    <text evidence="1">Belongs to the DNA2/NAM7 helicase family.</text>
</comment>
<sequence>MKILVIEQNIHWSDAQRQQQQSTQKTQKQQEKDIDRQNATWFECQEFINGTWTDLEKIENGIQRHSTVSSADIQESKESEQSFSNNSHNESVREFESMPKVDLFVPSESSSDDDHDLEDCSSSIDLKDLYNVDQFEISSRKYCTSTCDLDAEDLLFEGIHLSDKFIEEHRKPFNDENNFTYPDFYSKKKNEELCRRDPLKFKKCKIRMKSSHAAVCTNLDHSDNIHTIEISGRSKIGKVFDGDEVYVEVIHDDRYTYKNKKHIPCTQPNLDFSKMTVIGQIRGVKQRHHYLDIDHPVFLCELDESEFHLMLPITRTVPKLHILNRKCENKYQVEVHRYVGEKGYLVHKELFDIKPEEIKKYIFLVAMICWDGLYPIGAVIKAIKAKDNWISGMEILRLKNQVPTRYRFETVKNVKTLTEQWHTLMKREEREDLTNLEIFTIDTTDSRDLNYAFSIEEKSEENYRIGVHIADVTSIIKKDDYVDREAFDRATTYYPGPGLNPFHMLPEPLSTHLCSLIPGEPRPAISIFFTFEKEGTIVKKYAIEKSVIKSSKQMTYRETQDVILNIGRDVSESICQQIKKMFAISQRRRIQRMGDAVYHVPLESDDDNFMQTKEAHSMVEEFVLLANHTVGTYLLRKFKNCVPLRIQQPPEPERVQQWLKSNEFIADLILKLQEVHPLPIIDSERKLSVNNARTGRYNRVLMFQQHVWNSLIFAFRKKDLPTILQILGCDEIHPFACLCLQEWYDFQEKAEYKCSGDIQSKKDGSHFSLGMFPYIHFTSPTRRYADIISHRLLHCALDEKKPCYTPEKISEMCHHINEVTGRANDYQKECRALTLALKLRQQSTVLHGFVKTVSQREITVVIPGHRNLPKEFYTLKLKCLGYIKTPVLKKSILTDREVLELKWKKRLYSYNGFAPIKWQEDEIYKVDPHNRAFFQQQQKWMQLLQVMIDEKSSHEKLKKLTQTLFNSNFGHPELNLDRYFPECCGTETDISSEVKKDKITLQSCEYSMTFSPGQVLALQMSEESVNGVLFPQIEMFDMTKNVKYCLLHVKDPIRYLEQYSTYSTKDCYYTLDDYIRTWKSLIEMEAATKAIDIETATINDVPVKFLSQIKGKFSLREEFMEHRNLEINTVPIDVFMDLENKHTGEDKEHEKVRYIKVASPDYLCIKSVVYKSDVDASGIEVSHNHSCAPQEYKIWHGHAKIDEINVKRKKTDFIFRLHRNSQPIPLEFRNEDTKPICGIEVLFKSSVEGRIDAILQCLDKANPLPKSIALGTKVPELDKGHLKIGMKMRQDIRNIEESVRYNPEQYQAIQRAMELSFSLIQGPPGSGKTFIGIKLVYLFHQMNLKWQALGNEKKQIIFCGPSNKSIDQAANILFNRYGYGAPNITQPIYSIRDKNKKGVCNKHSYFTIKKVKDARANDLLREHSMHVIIRQLRKPYQQDIADFDKLFRQHWDKVDFKDVNKYRKLIQKAVVEEVAHYDVIFCTSTMATDLTVMAGTKGRIFQIIVDDCGMCTEPECMAAIIATRAQQVVLIGDHNQLRPKVLSSEAAKLGLEKSLFERYAVKGKRLTMLTSQYRMHPAICAFPSKQFYRNTLDTIPSSMWRTNSPLKSWIKQNTPVIFCHVEGTEEYIPFNTEEVYEQSCANKQEVDKVVKVFKHLVEDELIDPHCINIMSQYNSQCHSIRQELKKDKFIQFNVNTVVASQGGEWDYVVISLVRSLPDYRIEPKPTLGWCKQNLGFITDEHQTNVALTRARKGLIVIGNQKLLKCNDVWTNFLNHYGQKGCVVDCDKFPPTPQRIRERKQKKKKSRRAQEMDEEFYSRTGEDPNQEKEGHSE</sequence>
<dbReference type="Pfam" id="PF13087">
    <property type="entry name" value="AAA_12"/>
    <property type="match status" value="1"/>
</dbReference>
<evidence type="ECO:0000256" key="6">
    <source>
        <dbReference type="SAM" id="MobiDB-lite"/>
    </source>
</evidence>
<dbReference type="InterPro" id="IPR027417">
    <property type="entry name" value="P-loop_NTPase"/>
</dbReference>
<evidence type="ECO:0000256" key="2">
    <source>
        <dbReference type="ARBA" id="ARBA00022741"/>
    </source>
</evidence>
<gene>
    <name evidence="8" type="ORF">MGAL_10B071301</name>
</gene>
<name>A0A8B6FX07_MYTGA</name>
<dbReference type="GO" id="GO:0016787">
    <property type="term" value="F:hydrolase activity"/>
    <property type="evidence" value="ECO:0007669"/>
    <property type="project" value="UniProtKB-KW"/>
</dbReference>
<feature type="region of interest" description="Disordered" evidence="6">
    <location>
        <begin position="13"/>
        <end position="32"/>
    </location>
</feature>
<evidence type="ECO:0000256" key="3">
    <source>
        <dbReference type="ARBA" id="ARBA00022801"/>
    </source>
</evidence>
<proteinExistence type="inferred from homology"/>
<dbReference type="InterPro" id="IPR056787">
    <property type="entry name" value="OB_HELZ2"/>
</dbReference>
<keyword evidence="5" id="KW-0067">ATP-binding</keyword>
<evidence type="ECO:0000313" key="9">
    <source>
        <dbReference type="Proteomes" id="UP000596742"/>
    </source>
</evidence>
<dbReference type="InterPro" id="IPR041679">
    <property type="entry name" value="DNA2/NAM7-like_C"/>
</dbReference>
<evidence type="ECO:0000259" key="7">
    <source>
        <dbReference type="SMART" id="SM00955"/>
    </source>
</evidence>
<dbReference type="Pfam" id="PF13086">
    <property type="entry name" value="AAA_11"/>
    <property type="match status" value="1"/>
</dbReference>
<dbReference type="InterPro" id="IPR001900">
    <property type="entry name" value="RNase_II/R"/>
</dbReference>
<comment type="caution">
    <text evidence="8">The sequence shown here is derived from an EMBL/GenBank/DDBJ whole genome shotgun (WGS) entry which is preliminary data.</text>
</comment>
<dbReference type="SUPFAM" id="SSF50249">
    <property type="entry name" value="Nucleic acid-binding proteins"/>
    <property type="match status" value="1"/>
</dbReference>
<dbReference type="Gene3D" id="3.40.50.300">
    <property type="entry name" value="P-loop containing nucleotide triphosphate hydrolases"/>
    <property type="match status" value="2"/>
</dbReference>
<evidence type="ECO:0000256" key="5">
    <source>
        <dbReference type="ARBA" id="ARBA00022840"/>
    </source>
</evidence>
<protein>
    <recommendedName>
        <fullName evidence="7">RNB domain-containing protein</fullName>
    </recommendedName>
</protein>
<dbReference type="PANTHER" id="PTHR43788:SF16">
    <property type="entry name" value="HELICASE WITH ZINC FINGER 2"/>
    <property type="match status" value="1"/>
</dbReference>
<dbReference type="Proteomes" id="UP000596742">
    <property type="component" value="Unassembled WGS sequence"/>
</dbReference>
<feature type="domain" description="RNB" evidence="7">
    <location>
        <begin position="430"/>
        <end position="799"/>
    </location>
</feature>
<dbReference type="FunFam" id="3.40.50.300:FF:001313">
    <property type="entry name" value="Helicase with zinc finger domain 2"/>
    <property type="match status" value="1"/>
</dbReference>
<feature type="region of interest" description="Disordered" evidence="6">
    <location>
        <begin position="1790"/>
        <end position="1832"/>
    </location>
</feature>
<organism evidence="8 9">
    <name type="scientific">Mytilus galloprovincialis</name>
    <name type="common">Mediterranean mussel</name>
    <dbReference type="NCBI Taxonomy" id="29158"/>
    <lineage>
        <taxon>Eukaryota</taxon>
        <taxon>Metazoa</taxon>
        <taxon>Spiralia</taxon>
        <taxon>Lophotrochozoa</taxon>
        <taxon>Mollusca</taxon>
        <taxon>Bivalvia</taxon>
        <taxon>Autobranchia</taxon>
        <taxon>Pteriomorphia</taxon>
        <taxon>Mytilida</taxon>
        <taxon>Mytiloidea</taxon>
        <taxon>Mytilidae</taxon>
        <taxon>Mytilinae</taxon>
        <taxon>Mytilus</taxon>
    </lineage>
</organism>